<dbReference type="InterPro" id="IPR015947">
    <property type="entry name" value="PUA-like_sf"/>
</dbReference>
<dbReference type="EMBL" id="BMDY01000007">
    <property type="protein sequence ID" value="GGB02209.1"/>
    <property type="molecule type" value="Genomic_DNA"/>
</dbReference>
<keyword evidence="2" id="KW-1185">Reference proteome</keyword>
<evidence type="ECO:0000313" key="2">
    <source>
        <dbReference type="Proteomes" id="UP000651977"/>
    </source>
</evidence>
<comment type="caution">
    <text evidence="1">The sequence shown here is derived from an EMBL/GenBank/DDBJ whole genome shotgun (WGS) entry which is preliminary data.</text>
</comment>
<organism evidence="1 2">
    <name type="scientific">Agarivorans gilvus</name>
    <dbReference type="NCBI Taxonomy" id="680279"/>
    <lineage>
        <taxon>Bacteria</taxon>
        <taxon>Pseudomonadati</taxon>
        <taxon>Pseudomonadota</taxon>
        <taxon>Gammaproteobacteria</taxon>
        <taxon>Alteromonadales</taxon>
        <taxon>Alteromonadaceae</taxon>
        <taxon>Agarivorans</taxon>
    </lineage>
</organism>
<dbReference type="Proteomes" id="UP000651977">
    <property type="component" value="Unassembled WGS sequence"/>
</dbReference>
<evidence type="ECO:0008006" key="3">
    <source>
        <dbReference type="Google" id="ProtNLM"/>
    </source>
</evidence>
<reference evidence="2" key="1">
    <citation type="journal article" date="2019" name="Int. J. Syst. Evol. Microbiol.">
        <title>The Global Catalogue of Microorganisms (GCM) 10K type strain sequencing project: providing services to taxonomists for standard genome sequencing and annotation.</title>
        <authorList>
            <consortium name="The Broad Institute Genomics Platform"/>
            <consortium name="The Broad Institute Genome Sequencing Center for Infectious Disease"/>
            <person name="Wu L."/>
            <person name="Ma J."/>
        </authorList>
    </citation>
    <scope>NUCLEOTIDE SEQUENCE [LARGE SCALE GENOMIC DNA]</scope>
    <source>
        <strain evidence="2">CGMCC 1.10131</strain>
    </source>
</reference>
<accession>A0ABQ1I1F1</accession>
<dbReference type="RefSeq" id="WP_055734463.1">
    <property type="nucleotide sequence ID" value="NZ_BMDY01000007.1"/>
</dbReference>
<name>A0ABQ1I1F1_9ALTE</name>
<evidence type="ECO:0000313" key="1">
    <source>
        <dbReference type="EMBL" id="GGB02209.1"/>
    </source>
</evidence>
<proteinExistence type="predicted"/>
<dbReference type="SUPFAM" id="SSF88697">
    <property type="entry name" value="PUA domain-like"/>
    <property type="match status" value="1"/>
</dbReference>
<gene>
    <name evidence="1" type="ORF">GCM10007414_14350</name>
</gene>
<sequence length="204" mass="23235">MNNNPCLPLFTTREHLMPQRLAQLRGQGLMFTERLRAAEKAGGLWLAHQDSGGDSAIQPGDLVCFAKITQIDWLSQSQIVADCEIHHWAVVVTATPSSAKQWPCASLTAKPIELWPQHSGAQHQQHLQQALDLVLQQHPELMVNELTTSPTATKLNQLCWRWLELLPLPLRTKQRLLQAPSVELCLRYLTFILRRNDRFTELPR</sequence>
<protein>
    <recommendedName>
        <fullName evidence="3">Lon protease</fullName>
    </recommendedName>
</protein>